<evidence type="ECO:0000313" key="2">
    <source>
        <dbReference type="EMBL" id="EHJ60206.1"/>
    </source>
</evidence>
<organism evidence="2 3">
    <name type="scientific">Novosphingobium pentaromativorans US6-1</name>
    <dbReference type="NCBI Taxonomy" id="1088721"/>
    <lineage>
        <taxon>Bacteria</taxon>
        <taxon>Pseudomonadati</taxon>
        <taxon>Pseudomonadota</taxon>
        <taxon>Alphaproteobacteria</taxon>
        <taxon>Sphingomonadales</taxon>
        <taxon>Sphingomonadaceae</taxon>
        <taxon>Novosphingobium</taxon>
    </lineage>
</organism>
<keyword evidence="3" id="KW-1185">Reference proteome</keyword>
<dbReference type="STRING" id="1088721.JI59_05945"/>
<dbReference type="Proteomes" id="UP000004030">
    <property type="component" value="Unassembled WGS sequence"/>
</dbReference>
<feature type="domain" description="Amidase" evidence="1">
    <location>
        <begin position="18"/>
        <end position="181"/>
    </location>
</feature>
<sequence>MINELELAQDHCRALRMGPAHLARGSGSGALAGSQTVIKDLFAVAGYGIGAGNPTWLEQAPVETANAWAVQQWLDAGADVIGIAHTDELALSLSGTNVHYGTPLNTRAPGRIPGGSSSGSAAAVAAGLVPYAMATDTGGSTRVPASYCGIFGIRTTHGRVPVDGLVPLAPRFDAVGVLASSGAWLARATGPLLPDFAEKPAARCLVVATDVLALADRNAADAVDDAVKAVAKHLDIETVRTSFADGRLQEWKDAFLARQPVEVWKTHGEWIEGNKPKFGPGIGLRFEMASKADPARANLADMAAEQILAAFEKHVPPGGVLAFATASGAAPQLELPAPEKQSLRDRTIAMTCIAGLAGLPAVSLPVASVEGLPLGLCLLARRGEDETLLATAAALEGLLG</sequence>
<dbReference type="KEGG" id="npn:JI59_05945"/>
<dbReference type="PANTHER" id="PTHR46310:SF7">
    <property type="entry name" value="AMIDASE 1"/>
    <property type="match status" value="1"/>
</dbReference>
<accession>G6EER0</accession>
<evidence type="ECO:0000259" key="1">
    <source>
        <dbReference type="Pfam" id="PF01425"/>
    </source>
</evidence>
<reference evidence="2 3" key="1">
    <citation type="journal article" date="2012" name="J. Bacteriol.">
        <title>Genome sequence of benzo(a)pyrene-degrading bacterium Novosphingobium pentaromativorans US6-1.</title>
        <authorList>
            <person name="Luo Y.R."/>
            <person name="Kang S.G."/>
            <person name="Kim S.J."/>
            <person name="Kim M.R."/>
            <person name="Li N."/>
            <person name="Lee J.H."/>
            <person name="Kwon K.K."/>
        </authorList>
    </citation>
    <scope>NUCLEOTIDE SEQUENCE [LARGE SCALE GENOMIC DNA]</scope>
    <source>
        <strain evidence="2 3">US6-1</strain>
    </source>
</reference>
<dbReference type="Gene3D" id="3.90.1300.10">
    <property type="entry name" value="Amidase signature (AS) domain"/>
    <property type="match status" value="1"/>
</dbReference>
<dbReference type="PATRIC" id="fig|1088721.3.peg.2798"/>
<dbReference type="eggNOG" id="COG0154">
    <property type="taxonomic scope" value="Bacteria"/>
</dbReference>
<feature type="domain" description="Amidase" evidence="1">
    <location>
        <begin position="298"/>
        <end position="389"/>
    </location>
</feature>
<dbReference type="NCBIfam" id="NF006169">
    <property type="entry name" value="PRK08310.1"/>
    <property type="match status" value="1"/>
</dbReference>
<dbReference type="RefSeq" id="WP_007013742.1">
    <property type="nucleotide sequence ID" value="NZ_AGFM01000042.1"/>
</dbReference>
<evidence type="ECO:0000313" key="3">
    <source>
        <dbReference type="Proteomes" id="UP000004030"/>
    </source>
</evidence>
<dbReference type="PANTHER" id="PTHR46310">
    <property type="entry name" value="AMIDASE 1"/>
    <property type="match status" value="1"/>
</dbReference>
<dbReference type="OrthoDB" id="7490557at2"/>
<name>G6EER0_9SPHN</name>
<dbReference type="InterPro" id="IPR023631">
    <property type="entry name" value="Amidase_dom"/>
</dbReference>
<comment type="caution">
    <text evidence="2">The sequence shown here is derived from an EMBL/GenBank/DDBJ whole genome shotgun (WGS) entry which is preliminary data.</text>
</comment>
<dbReference type="AlphaFoldDB" id="G6EER0"/>
<proteinExistence type="predicted"/>
<dbReference type="EMBL" id="AGFM01000042">
    <property type="protein sequence ID" value="EHJ60206.1"/>
    <property type="molecule type" value="Genomic_DNA"/>
</dbReference>
<dbReference type="SUPFAM" id="SSF75304">
    <property type="entry name" value="Amidase signature (AS) enzymes"/>
    <property type="match status" value="1"/>
</dbReference>
<dbReference type="Pfam" id="PF01425">
    <property type="entry name" value="Amidase"/>
    <property type="match status" value="2"/>
</dbReference>
<protein>
    <submittedName>
        <fullName evidence="2">Amidase</fullName>
    </submittedName>
</protein>
<dbReference type="InterPro" id="IPR036928">
    <property type="entry name" value="AS_sf"/>
</dbReference>
<gene>
    <name evidence="2" type="ORF">NSU_2831</name>
</gene>